<dbReference type="EMBL" id="KZ665162">
    <property type="protein sequence ID" value="PPS01157.1"/>
    <property type="molecule type" value="Genomic_DNA"/>
</dbReference>
<protein>
    <submittedName>
        <fullName evidence="1">Uncharacterized protein</fullName>
    </submittedName>
</protein>
<dbReference type="OrthoDB" id="1000586at2759"/>
<name>A0A2P5XCU3_GOSBA</name>
<reference evidence="1 2" key="1">
    <citation type="submission" date="2015-01" db="EMBL/GenBank/DDBJ databases">
        <title>Genome of allotetraploid Gossypium barbadense reveals genomic plasticity and fiber elongation in cotton evolution.</title>
        <authorList>
            <person name="Chen X."/>
            <person name="Liu X."/>
            <person name="Zhao B."/>
            <person name="Zheng H."/>
            <person name="Hu Y."/>
            <person name="Lu G."/>
            <person name="Yang C."/>
            <person name="Chen J."/>
            <person name="Shan C."/>
            <person name="Zhang L."/>
            <person name="Zhou Y."/>
            <person name="Wang L."/>
            <person name="Guo W."/>
            <person name="Bai Y."/>
            <person name="Ruan J."/>
            <person name="Shangguan X."/>
            <person name="Mao Y."/>
            <person name="Jiang J."/>
            <person name="Zhu Y."/>
            <person name="Lei J."/>
            <person name="Kang H."/>
            <person name="Chen S."/>
            <person name="He X."/>
            <person name="Wang R."/>
            <person name="Wang Y."/>
            <person name="Chen J."/>
            <person name="Wang L."/>
            <person name="Yu S."/>
            <person name="Wang B."/>
            <person name="Wei J."/>
            <person name="Song S."/>
            <person name="Lu X."/>
            <person name="Gao Z."/>
            <person name="Gu W."/>
            <person name="Deng X."/>
            <person name="Ma D."/>
            <person name="Wang S."/>
            <person name="Liang W."/>
            <person name="Fang L."/>
            <person name="Cai C."/>
            <person name="Zhu X."/>
            <person name="Zhou B."/>
            <person name="Zhang Y."/>
            <person name="Chen Z."/>
            <person name="Xu S."/>
            <person name="Zhu R."/>
            <person name="Wang S."/>
            <person name="Zhang T."/>
            <person name="Zhao G."/>
        </authorList>
    </citation>
    <scope>NUCLEOTIDE SEQUENCE [LARGE SCALE GENOMIC DNA]</scope>
    <source>
        <strain evidence="2">cv. Xinhai21</strain>
        <tissue evidence="1">Leaf</tissue>
    </source>
</reference>
<evidence type="ECO:0000313" key="2">
    <source>
        <dbReference type="Proteomes" id="UP000239757"/>
    </source>
</evidence>
<dbReference type="AlphaFoldDB" id="A0A2P5XCU3"/>
<evidence type="ECO:0000313" key="1">
    <source>
        <dbReference type="EMBL" id="PPS01157.1"/>
    </source>
</evidence>
<sequence length="136" mass="15518">MASSFCDTALRLLLSCAKAIEVGDLKSADAFLHDILILADQRYYSCHTWKYGWKCNIDAGESNNIIRRHPALTEWQHLFSMAGFSQIPLNHSKDNLEIMGEEEECLILGYEGCPMFFLSAWKPKVEYGHFNSHSDI</sequence>
<gene>
    <name evidence="1" type="ORF">GOBAR_AA19498</name>
</gene>
<organism evidence="1 2">
    <name type="scientific">Gossypium barbadense</name>
    <name type="common">Sea Island cotton</name>
    <name type="synonym">Hibiscus barbadensis</name>
    <dbReference type="NCBI Taxonomy" id="3634"/>
    <lineage>
        <taxon>Eukaryota</taxon>
        <taxon>Viridiplantae</taxon>
        <taxon>Streptophyta</taxon>
        <taxon>Embryophyta</taxon>
        <taxon>Tracheophyta</taxon>
        <taxon>Spermatophyta</taxon>
        <taxon>Magnoliopsida</taxon>
        <taxon>eudicotyledons</taxon>
        <taxon>Gunneridae</taxon>
        <taxon>Pentapetalae</taxon>
        <taxon>rosids</taxon>
        <taxon>malvids</taxon>
        <taxon>Malvales</taxon>
        <taxon>Malvaceae</taxon>
        <taxon>Malvoideae</taxon>
        <taxon>Gossypium</taxon>
    </lineage>
</organism>
<dbReference type="Proteomes" id="UP000239757">
    <property type="component" value="Unassembled WGS sequence"/>
</dbReference>
<accession>A0A2P5XCU3</accession>
<proteinExistence type="predicted"/>